<dbReference type="InterPro" id="IPR011006">
    <property type="entry name" value="CheY-like_superfamily"/>
</dbReference>
<dbReference type="PROSITE" id="PS50110">
    <property type="entry name" value="RESPONSE_REGULATORY"/>
    <property type="match status" value="1"/>
</dbReference>
<comment type="caution">
    <text evidence="13">The sequence shown here is derived from an EMBL/GenBank/DDBJ whole genome shotgun (WGS) entry which is preliminary data.</text>
</comment>
<feature type="modified residue" description="4-aspartylphosphate" evidence="9">
    <location>
        <position position="736"/>
    </location>
</feature>
<dbReference type="SUPFAM" id="SSF49785">
    <property type="entry name" value="Galactose-binding domain-like"/>
    <property type="match status" value="1"/>
</dbReference>
<dbReference type="InterPro" id="IPR003594">
    <property type="entry name" value="HATPase_dom"/>
</dbReference>
<evidence type="ECO:0000256" key="3">
    <source>
        <dbReference type="ARBA" id="ARBA00022553"/>
    </source>
</evidence>
<proteinExistence type="predicted"/>
<dbReference type="InterPro" id="IPR008979">
    <property type="entry name" value="Galactose-bd-like_sf"/>
</dbReference>
<dbReference type="PROSITE" id="PS50109">
    <property type="entry name" value="HIS_KIN"/>
    <property type="match status" value="1"/>
</dbReference>
<evidence type="ECO:0000256" key="10">
    <source>
        <dbReference type="SAM" id="Phobius"/>
    </source>
</evidence>
<dbReference type="Gene3D" id="2.60.120.260">
    <property type="entry name" value="Galactose-binding domain-like"/>
    <property type="match status" value="1"/>
</dbReference>
<keyword evidence="10" id="KW-0812">Transmembrane</keyword>
<dbReference type="InterPro" id="IPR001789">
    <property type="entry name" value="Sig_transdc_resp-reg_receiver"/>
</dbReference>
<organism evidence="13 14">
    <name type="scientific">Lysinibacillus piscis</name>
    <dbReference type="NCBI Taxonomy" id="2518931"/>
    <lineage>
        <taxon>Bacteria</taxon>
        <taxon>Bacillati</taxon>
        <taxon>Bacillota</taxon>
        <taxon>Bacilli</taxon>
        <taxon>Bacillales</taxon>
        <taxon>Bacillaceae</taxon>
        <taxon>Lysinibacillus</taxon>
    </lineage>
</organism>
<protein>
    <recommendedName>
        <fullName evidence="2">histidine kinase</fullName>
        <ecNumber evidence="2">2.7.13.3</ecNumber>
    </recommendedName>
</protein>
<keyword evidence="10" id="KW-0472">Membrane</keyword>
<evidence type="ECO:0000259" key="12">
    <source>
        <dbReference type="PROSITE" id="PS50110"/>
    </source>
</evidence>
<dbReference type="Pfam" id="PF02518">
    <property type="entry name" value="HATPase_c"/>
    <property type="match status" value="2"/>
</dbReference>
<dbReference type="Pfam" id="PF00072">
    <property type="entry name" value="Response_reg"/>
    <property type="match status" value="1"/>
</dbReference>
<evidence type="ECO:0000256" key="2">
    <source>
        <dbReference type="ARBA" id="ARBA00012438"/>
    </source>
</evidence>
<dbReference type="Gene3D" id="3.30.565.10">
    <property type="entry name" value="Histidine kinase-like ATPase, C-terminal domain"/>
    <property type="match status" value="2"/>
</dbReference>
<feature type="transmembrane region" description="Helical" evidence="10">
    <location>
        <begin position="359"/>
        <end position="383"/>
    </location>
</feature>
<feature type="domain" description="Response regulatory" evidence="12">
    <location>
        <begin position="686"/>
        <end position="803"/>
    </location>
</feature>
<dbReference type="RefSeq" id="WP_264987418.1">
    <property type="nucleotide sequence ID" value="NZ_BRZA01000001.1"/>
</dbReference>
<dbReference type="PANTHER" id="PTHR43547:SF2">
    <property type="entry name" value="HYBRID SIGNAL TRANSDUCTION HISTIDINE KINASE C"/>
    <property type="match status" value="1"/>
</dbReference>
<dbReference type="EC" id="2.7.13.3" evidence="2"/>
<dbReference type="Pfam" id="PF06580">
    <property type="entry name" value="His_kinase"/>
    <property type="match status" value="1"/>
</dbReference>
<feature type="transmembrane region" description="Helical" evidence="10">
    <location>
        <begin position="202"/>
        <end position="221"/>
    </location>
</feature>
<dbReference type="SUPFAM" id="SSF47384">
    <property type="entry name" value="Homodimeric domain of signal transducing histidine kinase"/>
    <property type="match status" value="1"/>
</dbReference>
<keyword evidence="4" id="KW-0808">Transferase</keyword>
<dbReference type="Proteomes" id="UP001065593">
    <property type="component" value="Unassembled WGS sequence"/>
</dbReference>
<keyword evidence="8" id="KW-0902">Two-component regulatory system</keyword>
<evidence type="ECO:0000256" key="9">
    <source>
        <dbReference type="PROSITE-ProRule" id="PRU00169"/>
    </source>
</evidence>
<feature type="transmembrane region" description="Helical" evidence="10">
    <location>
        <begin position="233"/>
        <end position="251"/>
    </location>
</feature>
<dbReference type="SMART" id="SM00448">
    <property type="entry name" value="REC"/>
    <property type="match status" value="1"/>
</dbReference>
<dbReference type="PRINTS" id="PR00344">
    <property type="entry name" value="BCTRLSENSOR"/>
</dbReference>
<feature type="transmembrane region" description="Helical" evidence="10">
    <location>
        <begin position="298"/>
        <end position="323"/>
    </location>
</feature>
<dbReference type="Gene3D" id="3.40.50.2300">
    <property type="match status" value="1"/>
</dbReference>
<dbReference type="InterPro" id="IPR004358">
    <property type="entry name" value="Sig_transdc_His_kin-like_C"/>
</dbReference>
<evidence type="ECO:0000256" key="5">
    <source>
        <dbReference type="ARBA" id="ARBA00022741"/>
    </source>
</evidence>
<dbReference type="InterPro" id="IPR005467">
    <property type="entry name" value="His_kinase_dom"/>
</dbReference>
<evidence type="ECO:0000313" key="14">
    <source>
        <dbReference type="Proteomes" id="UP001065593"/>
    </source>
</evidence>
<dbReference type="SMART" id="SM00388">
    <property type="entry name" value="HisKA"/>
    <property type="match status" value="1"/>
</dbReference>
<dbReference type="InterPro" id="IPR010559">
    <property type="entry name" value="Sig_transdc_His_kin_internal"/>
</dbReference>
<feature type="transmembrane region" description="Helical" evidence="10">
    <location>
        <begin position="389"/>
        <end position="411"/>
    </location>
</feature>
<evidence type="ECO:0000313" key="13">
    <source>
        <dbReference type="EMBL" id="GLC87700.1"/>
    </source>
</evidence>
<evidence type="ECO:0000256" key="6">
    <source>
        <dbReference type="ARBA" id="ARBA00022777"/>
    </source>
</evidence>
<evidence type="ECO:0000256" key="4">
    <source>
        <dbReference type="ARBA" id="ARBA00022679"/>
    </source>
</evidence>
<keyword evidence="7" id="KW-0067">ATP-binding</keyword>
<dbReference type="Gene3D" id="1.10.287.130">
    <property type="match status" value="1"/>
</dbReference>
<accession>A0ABQ5NH60</accession>
<evidence type="ECO:0000256" key="8">
    <source>
        <dbReference type="ARBA" id="ARBA00023012"/>
    </source>
</evidence>
<dbReference type="CDD" id="cd00082">
    <property type="entry name" value="HisKA"/>
    <property type="match status" value="1"/>
</dbReference>
<dbReference type="SMART" id="SM00387">
    <property type="entry name" value="HATPase_c"/>
    <property type="match status" value="2"/>
</dbReference>
<name>A0ABQ5NH60_9BACI</name>
<dbReference type="PANTHER" id="PTHR43547">
    <property type="entry name" value="TWO-COMPONENT HISTIDINE KINASE"/>
    <property type="match status" value="1"/>
</dbReference>
<gene>
    <name evidence="13" type="ORF">LYSBPC_08270</name>
</gene>
<feature type="transmembrane region" description="Helical" evidence="10">
    <location>
        <begin position="263"/>
        <end position="286"/>
    </location>
</feature>
<dbReference type="Pfam" id="PF07695">
    <property type="entry name" value="7TMR-DISM_7TM"/>
    <property type="match status" value="1"/>
</dbReference>
<evidence type="ECO:0000256" key="7">
    <source>
        <dbReference type="ARBA" id="ARBA00022840"/>
    </source>
</evidence>
<sequence>MSKRYSMAVMILVYIILLFVPRAYAQIPLSQAGVMDLSTWNFQQDGKIKLDGEWTFYPHQLLTPTQITNTSSLESVSLQVPSRWIGAGIAKPMQDQGIGTYHLTVKIDATEQQRYGLKLVNVRAASKVFVNGKEVGSVGQPASSIEQGYKSQVAPLTTFFTAEAATIDVVVQVANLDYYNGGIIQSIFLGSEKDILATHMRATILDVISISGLLLSSIYYISIYIKRRKDKRFLYFASSCVSYAFIMATGNEKVFYHFLPNMPFLYVIKLKIVAVCLSIIFISLFIRELESAFIPRIYSRGIVLVMLGNIALVTCIPSSYLFIVEKCIAPSYILSYLCMALLIRNSIKHRTYTILNRQSAFFILISIVLVLMVFLSDFLYFYSIIKTDIMSIIVLFYFLIGTTIFLIGQYIKAYNDLEKMSNELIETDKLKDEFLIRTSHEFKTPLHGIVDIARVAIQQGTEKQQENLSYIITLASRLSTLVNDIIDFQNIRHNRLRIQCQLFDVNGTVQAIIDMFQHMKKNDAVQLINRIPSGMYYMYTDENRCKQILVNLVSNALNHTVQGYIEIRATSQGNLIAIHVIDTGSGISEKMQSQLFENEELSANIDSAMTARTIGMGLAISKQLAIHMEGSLDLEDSTVGIGSHFVMALPKASAEQVQAYKREKALTLPRTEEVKLVDHMVGKRIKILLVDDEPLTNKLLQEIFPSDEYETLIAYDGQQALHILSKTKDVAIVLLDVMMPNMSGYEVCQQIRQRYPLYELPILLLTIRNTTEDIAKGLEVGANDFLAKPLDMRELKARVTTLLKMKEAMQEAIQMETVFLQSQIQPHFLYNALSIIMSLCYSNPERAGQLLGELSNYLRKSFDMNPKQSLISLKTELSHVQSYVVLEKARFGSRLEVEFEIAEEALLVQIPALIIQPLVENAIRHGLLKRRAGGTVVITAYRVSDVLQITIHDNGIGMSAEKVNTLLESTALQGHIGLKNVHKRLIIEYGQGLTINSLEGVGTTVHITIPFSKKMEETE</sequence>
<dbReference type="SUPFAM" id="SSF55874">
    <property type="entry name" value="ATPase domain of HSP90 chaperone/DNA topoisomerase II/histidine kinase"/>
    <property type="match status" value="2"/>
</dbReference>
<keyword evidence="10" id="KW-1133">Transmembrane helix</keyword>
<keyword evidence="14" id="KW-1185">Reference proteome</keyword>
<dbReference type="Pfam" id="PF00512">
    <property type="entry name" value="HisKA"/>
    <property type="match status" value="1"/>
</dbReference>
<dbReference type="InterPro" id="IPR003661">
    <property type="entry name" value="HisK_dim/P_dom"/>
</dbReference>
<keyword evidence="3 9" id="KW-0597">Phosphoprotein</keyword>
<dbReference type="SUPFAM" id="SSF52172">
    <property type="entry name" value="CheY-like"/>
    <property type="match status" value="1"/>
</dbReference>
<evidence type="ECO:0000259" key="11">
    <source>
        <dbReference type="PROSITE" id="PS50109"/>
    </source>
</evidence>
<evidence type="ECO:0000256" key="1">
    <source>
        <dbReference type="ARBA" id="ARBA00000085"/>
    </source>
</evidence>
<feature type="domain" description="Histidine kinase" evidence="11">
    <location>
        <begin position="437"/>
        <end position="653"/>
    </location>
</feature>
<dbReference type="InterPro" id="IPR036890">
    <property type="entry name" value="HATPase_C_sf"/>
</dbReference>
<comment type="catalytic activity">
    <reaction evidence="1">
        <text>ATP + protein L-histidine = ADP + protein N-phospho-L-histidine.</text>
        <dbReference type="EC" id="2.7.13.3"/>
    </reaction>
</comment>
<keyword evidence="6" id="KW-0418">Kinase</keyword>
<dbReference type="InterPro" id="IPR011623">
    <property type="entry name" value="7TMR_DISM_rcpt_extracell_dom1"/>
</dbReference>
<dbReference type="EMBL" id="BRZA01000001">
    <property type="protein sequence ID" value="GLC87700.1"/>
    <property type="molecule type" value="Genomic_DNA"/>
</dbReference>
<dbReference type="InterPro" id="IPR036097">
    <property type="entry name" value="HisK_dim/P_sf"/>
</dbReference>
<keyword evidence="5" id="KW-0547">Nucleotide-binding</keyword>
<reference evidence="13" key="1">
    <citation type="submission" date="2022-08" db="EMBL/GenBank/DDBJ databases">
        <title>Draft genome sequence of Lysinibacillus sp. strain KH24.</title>
        <authorList>
            <person name="Kanbe H."/>
            <person name="Itoh H."/>
        </authorList>
    </citation>
    <scope>NUCLEOTIDE SEQUENCE</scope>
    <source>
        <strain evidence="13">KH24</strain>
    </source>
</reference>